<protein>
    <submittedName>
        <fullName evidence="3">Short-chain dehydrogenase</fullName>
    </submittedName>
</protein>
<comment type="similarity">
    <text evidence="1">Belongs to the short-chain dehydrogenases/reductases (SDR) family.</text>
</comment>
<evidence type="ECO:0000256" key="1">
    <source>
        <dbReference type="ARBA" id="ARBA00006484"/>
    </source>
</evidence>
<dbReference type="InterPro" id="IPR002347">
    <property type="entry name" value="SDR_fam"/>
</dbReference>
<dbReference type="SUPFAM" id="SSF51735">
    <property type="entry name" value="NAD(P)-binding Rossmann-fold domains"/>
    <property type="match status" value="1"/>
</dbReference>
<dbReference type="Gene3D" id="3.40.50.720">
    <property type="entry name" value="NAD(P)-binding Rossmann-like Domain"/>
    <property type="match status" value="1"/>
</dbReference>
<dbReference type="PRINTS" id="PR00081">
    <property type="entry name" value="GDHRDH"/>
</dbReference>
<dbReference type="EMBL" id="BMNI01000003">
    <property type="protein sequence ID" value="GGO88511.1"/>
    <property type="molecule type" value="Genomic_DNA"/>
</dbReference>
<comment type="caution">
    <text evidence="3">The sequence shown here is derived from an EMBL/GenBank/DDBJ whole genome shotgun (WGS) entry which is preliminary data.</text>
</comment>
<reference evidence="4" key="1">
    <citation type="journal article" date="2019" name="Int. J. Syst. Evol. Microbiol.">
        <title>The Global Catalogue of Microorganisms (GCM) 10K type strain sequencing project: providing services to taxonomists for standard genome sequencing and annotation.</title>
        <authorList>
            <consortium name="The Broad Institute Genomics Platform"/>
            <consortium name="The Broad Institute Genome Sequencing Center for Infectious Disease"/>
            <person name="Wu L."/>
            <person name="Ma J."/>
        </authorList>
    </citation>
    <scope>NUCLEOTIDE SEQUENCE [LARGE SCALE GENOMIC DNA]</scope>
    <source>
        <strain evidence="4">CGMCC 4.7371</strain>
    </source>
</reference>
<keyword evidence="4" id="KW-1185">Reference proteome</keyword>
<organism evidence="3 4">
    <name type="scientific">Nocardioides phosphati</name>
    <dbReference type="NCBI Taxonomy" id="1867775"/>
    <lineage>
        <taxon>Bacteria</taxon>
        <taxon>Bacillati</taxon>
        <taxon>Actinomycetota</taxon>
        <taxon>Actinomycetes</taxon>
        <taxon>Propionibacteriales</taxon>
        <taxon>Nocardioidaceae</taxon>
        <taxon>Nocardioides</taxon>
    </lineage>
</organism>
<evidence type="ECO:0000313" key="3">
    <source>
        <dbReference type="EMBL" id="GGO88511.1"/>
    </source>
</evidence>
<dbReference type="PANTHER" id="PTHR43477:SF1">
    <property type="entry name" value="DIHYDROANTICAPSIN 7-DEHYDROGENASE"/>
    <property type="match status" value="1"/>
</dbReference>
<dbReference type="Proteomes" id="UP000655410">
    <property type="component" value="Unassembled WGS sequence"/>
</dbReference>
<name>A0ABQ2NE03_9ACTN</name>
<accession>A0ABQ2NE03</accession>
<dbReference type="Pfam" id="PF13561">
    <property type="entry name" value="adh_short_C2"/>
    <property type="match status" value="1"/>
</dbReference>
<proteinExistence type="inferred from homology"/>
<keyword evidence="2" id="KW-0560">Oxidoreductase</keyword>
<evidence type="ECO:0000256" key="2">
    <source>
        <dbReference type="ARBA" id="ARBA00023002"/>
    </source>
</evidence>
<sequence length="183" mass="18424">MRIDVADEESIRVAVAAVGRIDHVVVTASAPHNVPVTEVERDGIVAAFDAKVIGPLLLAKHFAPLLPPTGSITLFSGVVAGKPAPGKVVMGVANGAASFLASHLARELAPVRVNAVSPGIVDSGAWDGLEAQARAGLFAGASAGTLAGRVGTPDDVVATVLWLLGSGFVSGETIRVSGGAEHR</sequence>
<evidence type="ECO:0000313" key="4">
    <source>
        <dbReference type="Proteomes" id="UP000655410"/>
    </source>
</evidence>
<dbReference type="InterPro" id="IPR036291">
    <property type="entry name" value="NAD(P)-bd_dom_sf"/>
</dbReference>
<dbReference type="RefSeq" id="WP_229662730.1">
    <property type="nucleotide sequence ID" value="NZ_BMNI01000003.1"/>
</dbReference>
<gene>
    <name evidence="3" type="ORF">GCM10011584_15680</name>
</gene>
<dbReference type="InterPro" id="IPR051122">
    <property type="entry name" value="SDR_DHRS6-like"/>
</dbReference>
<dbReference type="PANTHER" id="PTHR43477">
    <property type="entry name" value="DIHYDROANTICAPSIN 7-DEHYDROGENASE"/>
    <property type="match status" value="1"/>
</dbReference>